<protein>
    <recommendedName>
        <fullName evidence="1">Stage 0 sporulation protein A homolog</fullName>
    </recommendedName>
</protein>
<evidence type="ECO:0000256" key="1">
    <source>
        <dbReference type="ARBA" id="ARBA00018672"/>
    </source>
</evidence>
<dbReference type="EMBL" id="LZYZ01000006">
    <property type="protein sequence ID" value="OOM10484.1"/>
    <property type="molecule type" value="Genomic_DNA"/>
</dbReference>
<evidence type="ECO:0000256" key="2">
    <source>
        <dbReference type="ARBA" id="ARBA00024867"/>
    </source>
</evidence>
<dbReference type="SUPFAM" id="SSF52172">
    <property type="entry name" value="CheY-like"/>
    <property type="match status" value="1"/>
</dbReference>
<reference evidence="5 6" key="1">
    <citation type="submission" date="2016-05" db="EMBL/GenBank/DDBJ databases">
        <title>Microbial solvent formation.</title>
        <authorList>
            <person name="Poehlein A."/>
            <person name="Montoya Solano J.D."/>
            <person name="Flitsch S."/>
            <person name="Krabben P."/>
            <person name="Duerre P."/>
            <person name="Daniel R."/>
        </authorList>
    </citation>
    <scope>NUCLEOTIDE SEQUENCE [LARGE SCALE GENOMIC DNA]</scope>
    <source>
        <strain evidence="5 6">L1-8</strain>
    </source>
</reference>
<evidence type="ECO:0000313" key="6">
    <source>
        <dbReference type="Proteomes" id="UP000191154"/>
    </source>
</evidence>
<dbReference type="GO" id="GO:0000160">
    <property type="term" value="P:phosphorelay signal transduction system"/>
    <property type="evidence" value="ECO:0007669"/>
    <property type="project" value="InterPro"/>
</dbReference>
<dbReference type="InterPro" id="IPR011006">
    <property type="entry name" value="CheY-like_superfamily"/>
</dbReference>
<dbReference type="AlphaFoldDB" id="A0A1S8N1Z3"/>
<organism evidence="5 6">
    <name type="scientific">Clostridium saccharobutylicum</name>
    <dbReference type="NCBI Taxonomy" id="169679"/>
    <lineage>
        <taxon>Bacteria</taxon>
        <taxon>Bacillati</taxon>
        <taxon>Bacillota</taxon>
        <taxon>Clostridia</taxon>
        <taxon>Eubacteriales</taxon>
        <taxon>Clostridiaceae</taxon>
        <taxon>Clostridium</taxon>
    </lineage>
</organism>
<evidence type="ECO:0000313" key="5">
    <source>
        <dbReference type="EMBL" id="OOM10484.1"/>
    </source>
</evidence>
<evidence type="ECO:0000259" key="4">
    <source>
        <dbReference type="PROSITE" id="PS50110"/>
    </source>
</evidence>
<proteinExistence type="predicted"/>
<comment type="caution">
    <text evidence="5">The sequence shown here is derived from an EMBL/GenBank/DDBJ whole genome shotgun (WGS) entry which is preliminary data.</text>
</comment>
<dbReference type="PROSITE" id="PS50110">
    <property type="entry name" value="RESPONSE_REGULATORY"/>
    <property type="match status" value="1"/>
</dbReference>
<comment type="function">
    <text evidence="2">May play the central regulatory role in sporulation. It may be an element of the effector pathway responsible for the activation of sporulation genes in response to nutritional stress. Spo0A may act in concert with spo0H (a sigma factor) to control the expression of some genes that are critical to the sporulation process.</text>
</comment>
<comment type="caution">
    <text evidence="3">Lacks conserved residue(s) required for the propagation of feature annotation.</text>
</comment>
<dbReference type="Gene3D" id="3.40.50.2300">
    <property type="match status" value="1"/>
</dbReference>
<name>A0A1S8N1Z3_CLOSA</name>
<dbReference type="RefSeq" id="WP_278281523.1">
    <property type="nucleotide sequence ID" value="NZ_LZYZ01000006.1"/>
</dbReference>
<feature type="domain" description="Response regulatory" evidence="4">
    <location>
        <begin position="3"/>
        <end position="44"/>
    </location>
</feature>
<dbReference type="Proteomes" id="UP000191154">
    <property type="component" value="Unassembled WGS sequence"/>
</dbReference>
<accession>A0A1S8N1Z3</accession>
<sequence>MKKVLIVDDSSYMRMFVKKIIKKDGLYLTFEASGKEEAIEIYKI</sequence>
<evidence type="ECO:0000256" key="3">
    <source>
        <dbReference type="PROSITE-ProRule" id="PRU00169"/>
    </source>
</evidence>
<dbReference type="InterPro" id="IPR001789">
    <property type="entry name" value="Sig_transdc_resp-reg_receiver"/>
</dbReference>
<gene>
    <name evidence="5" type="primary">cheY_3</name>
    <name evidence="5" type="ORF">CLOSAC_31050</name>
</gene>